<reference evidence="3 4" key="1">
    <citation type="submission" date="2021-08" db="EMBL/GenBank/DDBJ databases">
        <authorList>
            <person name="Zhang D."/>
            <person name="Zhang A."/>
            <person name="Wang L."/>
        </authorList>
    </citation>
    <scope>NUCLEOTIDE SEQUENCE [LARGE SCALE GENOMIC DNA]</scope>
    <source>
        <strain evidence="3 4">WL0086</strain>
    </source>
</reference>
<reference evidence="3 4" key="2">
    <citation type="submission" date="2023-12" db="EMBL/GenBank/DDBJ databases">
        <title>Description of an unclassified Opitutus bacterium of Verrucomicrobiota.</title>
        <authorList>
            <person name="Zhang D.-F."/>
        </authorList>
    </citation>
    <scope>NUCLEOTIDE SEQUENCE [LARGE SCALE GENOMIC DNA]</scope>
    <source>
        <strain evidence="3 4">WL0086</strain>
    </source>
</reference>
<proteinExistence type="inferred from homology"/>
<sequence>MIQSLPGLFDLQVNGFAGVDYNRADISAEDLHASFVAMRATGVTRCLPTLITSSFDHFAACARKLVRCDSPLIAGLHMEGPYFSPHDGPRGAHPLAHVIAPSIEDFQRRQDVAEGHIRLVTLAPETDGALPLIEYLVEHQVLVAIGHSAADAACIHDAVTAGARLSTHLGNGCHGTMDRHRNVLWPQLADDRLTASLIADGFHLPDDVLRAMLKAKGVERSILVTDAMCGAAAPPGSYTLGDIVAEVDANGRVSQPPAGNLAGSALTMDRAVTHAMRVGGLSLADAWACGSTRPAALLQMPAPPPIDVEWEESSHQLTILPPTT</sequence>
<comment type="similarity">
    <text evidence="1">Belongs to the metallo-dependent hydrolases superfamily. NagA family.</text>
</comment>
<organism evidence="3 4">
    <name type="scientific">Actomonas aquatica</name>
    <dbReference type="NCBI Taxonomy" id="2866162"/>
    <lineage>
        <taxon>Bacteria</taxon>
        <taxon>Pseudomonadati</taxon>
        <taxon>Verrucomicrobiota</taxon>
        <taxon>Opitutia</taxon>
        <taxon>Opitutales</taxon>
        <taxon>Opitutaceae</taxon>
        <taxon>Actomonas</taxon>
    </lineage>
</organism>
<evidence type="ECO:0000313" key="4">
    <source>
        <dbReference type="Proteomes" id="UP000738431"/>
    </source>
</evidence>
<gene>
    <name evidence="3" type="ORF">K1X11_023300</name>
</gene>
<dbReference type="InterPro" id="IPR032466">
    <property type="entry name" value="Metal_Hydrolase"/>
</dbReference>
<keyword evidence="4" id="KW-1185">Reference proteome</keyword>
<dbReference type="SUPFAM" id="SSF51556">
    <property type="entry name" value="Metallo-dependent hydrolases"/>
    <property type="match status" value="1"/>
</dbReference>
<dbReference type="RefSeq" id="WP_221030094.1">
    <property type="nucleotide sequence ID" value="NZ_CP139781.1"/>
</dbReference>
<evidence type="ECO:0000256" key="1">
    <source>
        <dbReference type="ARBA" id="ARBA00010716"/>
    </source>
</evidence>
<dbReference type="EMBL" id="CP139781">
    <property type="protein sequence ID" value="WRQ87749.1"/>
    <property type="molecule type" value="Genomic_DNA"/>
</dbReference>
<dbReference type="PANTHER" id="PTHR11113">
    <property type="entry name" value="N-ACETYLGLUCOSAMINE-6-PHOSPHATE DEACETYLASE"/>
    <property type="match status" value="1"/>
</dbReference>
<dbReference type="Proteomes" id="UP000738431">
    <property type="component" value="Chromosome"/>
</dbReference>
<name>A0ABZ1C7R2_9BACT</name>
<accession>A0ABZ1C7R2</accession>
<evidence type="ECO:0000313" key="3">
    <source>
        <dbReference type="EMBL" id="WRQ87749.1"/>
    </source>
</evidence>
<evidence type="ECO:0000256" key="2">
    <source>
        <dbReference type="ARBA" id="ARBA00022801"/>
    </source>
</evidence>
<keyword evidence="2" id="KW-0378">Hydrolase</keyword>
<protein>
    <submittedName>
        <fullName evidence="3">N-acetylglucosamine-6-phosphate deacetylase</fullName>
    </submittedName>
</protein>
<dbReference type="Gene3D" id="3.20.20.140">
    <property type="entry name" value="Metal-dependent hydrolases"/>
    <property type="match status" value="1"/>
</dbReference>
<dbReference type="PANTHER" id="PTHR11113:SF14">
    <property type="entry name" value="N-ACETYLGLUCOSAMINE-6-PHOSPHATE DEACETYLASE"/>
    <property type="match status" value="1"/>
</dbReference>